<name>A0A6S7INT7_PARCT</name>
<dbReference type="AlphaFoldDB" id="A0A6S7INT7"/>
<gene>
    <name evidence="1" type="ORF">PACLA_8A030030</name>
</gene>
<dbReference type="OrthoDB" id="5296287at2759"/>
<sequence>MAFVSIASRIGAVCAPFVVELKRIHPILPFGLMGGLAIAGSLCCLALPETRGMPTADVYENNNDASELMVLEKYPNDEINEGSAYDSI</sequence>
<dbReference type="Proteomes" id="UP001152795">
    <property type="component" value="Unassembled WGS sequence"/>
</dbReference>
<organism evidence="1 2">
    <name type="scientific">Paramuricea clavata</name>
    <name type="common">Red gorgonian</name>
    <name type="synonym">Violescent sea-whip</name>
    <dbReference type="NCBI Taxonomy" id="317549"/>
    <lineage>
        <taxon>Eukaryota</taxon>
        <taxon>Metazoa</taxon>
        <taxon>Cnidaria</taxon>
        <taxon>Anthozoa</taxon>
        <taxon>Octocorallia</taxon>
        <taxon>Malacalcyonacea</taxon>
        <taxon>Plexauridae</taxon>
        <taxon>Paramuricea</taxon>
    </lineage>
</organism>
<accession>A0A6S7INT7</accession>
<proteinExistence type="predicted"/>
<comment type="caution">
    <text evidence="1">The sequence shown here is derived from an EMBL/GenBank/DDBJ whole genome shotgun (WGS) entry which is preliminary data.</text>
</comment>
<evidence type="ECO:0000313" key="2">
    <source>
        <dbReference type="Proteomes" id="UP001152795"/>
    </source>
</evidence>
<reference evidence="1" key="1">
    <citation type="submission" date="2020-04" db="EMBL/GenBank/DDBJ databases">
        <authorList>
            <person name="Alioto T."/>
            <person name="Alioto T."/>
            <person name="Gomez Garrido J."/>
        </authorList>
    </citation>
    <scope>NUCLEOTIDE SEQUENCE</scope>
    <source>
        <strain evidence="1">A484AB</strain>
    </source>
</reference>
<protein>
    <submittedName>
        <fullName evidence="1">Partial</fullName>
    </submittedName>
</protein>
<keyword evidence="2" id="KW-1185">Reference proteome</keyword>
<dbReference type="EMBL" id="CACRXK020009991">
    <property type="protein sequence ID" value="CAB4018410.1"/>
    <property type="molecule type" value="Genomic_DNA"/>
</dbReference>
<evidence type="ECO:0000313" key="1">
    <source>
        <dbReference type="EMBL" id="CAB4018410.1"/>
    </source>
</evidence>